<dbReference type="InterPro" id="IPR036866">
    <property type="entry name" value="RibonucZ/Hydroxyglut_hydro"/>
</dbReference>
<sequence length="766" mass="83202">MILDQHSGTSTPNSSSSQASAERPAHHVVHPITGTLSFKNPWPSAGAPTASELLFGGSWLGWPKLHLNKHPKARELQVLDPGDFGSAKVRELKETARGMGKGDKVGFARATWLGHAGMYVQIPLDTPVDSVSAFRNLSVSDEDGKRPATEIIQDAEREGSTLHLLFDPIFSERAGPTSYTGPGRIRPTPCAVDELPGVHAVLISHNHYDHLDASSIKAVLEKYPRARYFVPLGNKSWFASTGVPLHLIHECDWWDEVELAPSDFGIGATALASPFPDLGPSPSLGPSSTSRQSHSSQKGGSPESCERIRFTCVPAQHNSGRSPGDQGSTLWCGWVVEYLIDSEAPLPATRAAKIASAPSPSEDVKVKRDTAPPVLVEEPEEVPPEESAVDDEDTEEEEDELPGRTLPTSGALDVPHKAVSPDGGSTPTESISDISIETNDSARSDDSRSQRERRSSSVTQFINRSASFSKQVTRRLSLAARNKKDQPASDRSASLPPSDSNGNPTNAVRPPTSRSNSLRFARELQREREASGLALNVPESNADGTRSAPPGGTGAGTPPTASLDSEDPEVRERLLRETEEELHRVREEKKRERAARKSREAEEKVRTMREGRWTRRVLRKGAIYHAGDTGYRRHRRCAQPVCPAFDEVGLKFGPFDLSFIPIWRGGSLGFVSAIGLRLHHENISSAVHGCPADAVDIHLDVRSMHFGTFIGAESESLEAIIELAEAVEDAGVKTLDDPNEDEMGRMGVIDVGETWCTEIHPLLIVS</sequence>
<protein>
    <recommendedName>
        <fullName evidence="2">Metallo-beta-lactamase domain-containing protein</fullName>
    </recommendedName>
</protein>
<gene>
    <name evidence="3" type="ORF">C6P46_006717</name>
</gene>
<feature type="region of interest" description="Disordered" evidence="1">
    <location>
        <begin position="353"/>
        <end position="517"/>
    </location>
</feature>
<feature type="region of interest" description="Disordered" evidence="1">
    <location>
        <begin position="275"/>
        <end position="304"/>
    </location>
</feature>
<comment type="caution">
    <text evidence="3">The sequence shown here is derived from an EMBL/GenBank/DDBJ whole genome shotgun (WGS) entry which is preliminary data.</text>
</comment>
<dbReference type="SUPFAM" id="SSF56281">
    <property type="entry name" value="Metallo-hydrolase/oxidoreductase"/>
    <property type="match status" value="1"/>
</dbReference>
<feature type="compositionally biased region" description="Acidic residues" evidence="1">
    <location>
        <begin position="377"/>
        <end position="400"/>
    </location>
</feature>
<feature type="region of interest" description="Disordered" evidence="1">
    <location>
        <begin position="532"/>
        <end position="603"/>
    </location>
</feature>
<organism evidence="3 4">
    <name type="scientific">Rhodotorula mucilaginosa</name>
    <name type="common">Yeast</name>
    <name type="synonym">Rhodotorula rubra</name>
    <dbReference type="NCBI Taxonomy" id="5537"/>
    <lineage>
        <taxon>Eukaryota</taxon>
        <taxon>Fungi</taxon>
        <taxon>Dikarya</taxon>
        <taxon>Basidiomycota</taxon>
        <taxon>Pucciniomycotina</taxon>
        <taxon>Microbotryomycetes</taxon>
        <taxon>Sporidiobolales</taxon>
        <taxon>Sporidiobolaceae</taxon>
        <taxon>Rhodotorula</taxon>
    </lineage>
</organism>
<feature type="compositionally biased region" description="Polar residues" evidence="1">
    <location>
        <begin position="423"/>
        <end position="439"/>
    </location>
</feature>
<name>A0A9P7B401_RHOMI</name>
<keyword evidence="4" id="KW-1185">Reference proteome</keyword>
<feature type="compositionally biased region" description="Polar residues" evidence="1">
    <location>
        <begin position="489"/>
        <end position="517"/>
    </location>
</feature>
<dbReference type="Gene3D" id="3.60.15.10">
    <property type="entry name" value="Ribonuclease Z/Hydroxyacylglutathione hydrolase-like"/>
    <property type="match status" value="2"/>
</dbReference>
<proteinExistence type="predicted"/>
<dbReference type="GO" id="GO:0005737">
    <property type="term" value="C:cytoplasm"/>
    <property type="evidence" value="ECO:0007669"/>
    <property type="project" value="TreeGrafter"/>
</dbReference>
<feature type="domain" description="Metallo-beta-lactamase" evidence="2">
    <location>
        <begin position="164"/>
        <end position="271"/>
    </location>
</feature>
<accession>A0A9P7B401</accession>
<dbReference type="InterPro" id="IPR001279">
    <property type="entry name" value="Metallo-B-lactamas"/>
</dbReference>
<feature type="region of interest" description="Disordered" evidence="1">
    <location>
        <begin position="1"/>
        <end position="25"/>
    </location>
</feature>
<feature type="compositionally biased region" description="Polar residues" evidence="1">
    <location>
        <begin position="458"/>
        <end position="471"/>
    </location>
</feature>
<feature type="compositionally biased region" description="Basic and acidic residues" evidence="1">
    <location>
        <begin position="440"/>
        <end position="455"/>
    </location>
</feature>
<feature type="compositionally biased region" description="Low complexity" evidence="1">
    <location>
        <begin position="275"/>
        <end position="296"/>
    </location>
</feature>
<dbReference type="Pfam" id="PF12706">
    <property type="entry name" value="Lactamase_B_2"/>
    <property type="match status" value="1"/>
</dbReference>
<evidence type="ECO:0000259" key="2">
    <source>
        <dbReference type="Pfam" id="PF12706"/>
    </source>
</evidence>
<evidence type="ECO:0000313" key="4">
    <source>
        <dbReference type="Proteomes" id="UP000777482"/>
    </source>
</evidence>
<dbReference type="PANTHER" id="PTHR15032:SF27">
    <property type="entry name" value="N-ACYL-PHOSPHATIDYLETHANOLAMINE-HYDROLYZING PHOSPHOLIPASE D"/>
    <property type="match status" value="1"/>
</dbReference>
<dbReference type="OrthoDB" id="332863at2759"/>
<dbReference type="Proteomes" id="UP000777482">
    <property type="component" value="Unassembled WGS sequence"/>
</dbReference>
<dbReference type="GO" id="GO:0070292">
    <property type="term" value="P:N-acylphosphatidylethanolamine metabolic process"/>
    <property type="evidence" value="ECO:0007669"/>
    <property type="project" value="TreeGrafter"/>
</dbReference>
<feature type="compositionally biased region" description="Basic and acidic residues" evidence="1">
    <location>
        <begin position="568"/>
        <end position="603"/>
    </location>
</feature>
<evidence type="ECO:0000313" key="3">
    <source>
        <dbReference type="EMBL" id="KAG0657055.1"/>
    </source>
</evidence>
<dbReference type="GO" id="GO:0070291">
    <property type="term" value="P:N-acylethanolamine metabolic process"/>
    <property type="evidence" value="ECO:0007669"/>
    <property type="project" value="TreeGrafter"/>
</dbReference>
<reference evidence="3 4" key="1">
    <citation type="submission" date="2020-11" db="EMBL/GenBank/DDBJ databases">
        <title>Kefir isolates.</title>
        <authorList>
            <person name="Marcisauskas S."/>
            <person name="Kim Y."/>
            <person name="Blasche S."/>
        </authorList>
    </citation>
    <scope>NUCLEOTIDE SEQUENCE [LARGE SCALE GENOMIC DNA]</scope>
    <source>
        <strain evidence="3 4">KR</strain>
    </source>
</reference>
<dbReference type="AlphaFoldDB" id="A0A9P7B401"/>
<dbReference type="EMBL" id="PUHQ01000087">
    <property type="protein sequence ID" value="KAG0657055.1"/>
    <property type="molecule type" value="Genomic_DNA"/>
</dbReference>
<feature type="compositionally biased region" description="Low complexity" evidence="1">
    <location>
        <begin position="7"/>
        <end position="21"/>
    </location>
</feature>
<dbReference type="GO" id="GO:0070290">
    <property type="term" value="F:N-acylphosphatidylethanolamine-specific phospholipase D activity"/>
    <property type="evidence" value="ECO:0007669"/>
    <property type="project" value="TreeGrafter"/>
</dbReference>
<dbReference type="PANTHER" id="PTHR15032">
    <property type="entry name" value="N-ACYL-PHOSPHATIDYLETHANOLAMINE-HYDROLYZING PHOSPHOLIPASE D"/>
    <property type="match status" value="1"/>
</dbReference>
<evidence type="ECO:0000256" key="1">
    <source>
        <dbReference type="SAM" id="MobiDB-lite"/>
    </source>
</evidence>